<dbReference type="PANTHER" id="PTHR31672">
    <property type="entry name" value="BNACNNG10540D PROTEIN"/>
    <property type="match status" value="1"/>
</dbReference>
<dbReference type="AlphaFoldDB" id="A0ABC8IPR4"/>
<dbReference type="InterPro" id="IPR001810">
    <property type="entry name" value="F-box_dom"/>
</dbReference>
<dbReference type="InterPro" id="IPR050796">
    <property type="entry name" value="SCF_F-box_component"/>
</dbReference>
<dbReference type="SMART" id="SM00256">
    <property type="entry name" value="FBOX"/>
    <property type="match status" value="1"/>
</dbReference>
<protein>
    <recommendedName>
        <fullName evidence="1">F-box domain-containing protein</fullName>
    </recommendedName>
</protein>
<dbReference type="CDD" id="cd22157">
    <property type="entry name" value="F-box_AtFBW1-like"/>
    <property type="match status" value="1"/>
</dbReference>
<evidence type="ECO:0000313" key="2">
    <source>
        <dbReference type="EMBL" id="CAH8286089.1"/>
    </source>
</evidence>
<name>A0ABC8IPR4_ERUVS</name>
<dbReference type="Pfam" id="PF00646">
    <property type="entry name" value="F-box"/>
    <property type="match status" value="1"/>
</dbReference>
<keyword evidence="3" id="KW-1185">Reference proteome</keyword>
<dbReference type="InterPro" id="IPR036047">
    <property type="entry name" value="F-box-like_dom_sf"/>
</dbReference>
<dbReference type="SUPFAM" id="SSF81383">
    <property type="entry name" value="F-box domain"/>
    <property type="match status" value="1"/>
</dbReference>
<feature type="domain" description="F-box" evidence="1">
    <location>
        <begin position="11"/>
        <end position="51"/>
    </location>
</feature>
<dbReference type="EMBL" id="CAKOAT010033336">
    <property type="protein sequence ID" value="CAH8286089.1"/>
    <property type="molecule type" value="Genomic_DNA"/>
</dbReference>
<comment type="caution">
    <text evidence="2">The sequence shown here is derived from an EMBL/GenBank/DDBJ whole genome shotgun (WGS) entry which is preliminary data.</text>
</comment>
<proteinExistence type="predicted"/>
<accession>A0ABC8IPR4</accession>
<dbReference type="Pfam" id="PF24750">
    <property type="entry name" value="b-prop_At3g26010-like"/>
    <property type="match status" value="1"/>
</dbReference>
<organism evidence="2 3">
    <name type="scientific">Eruca vesicaria subsp. sativa</name>
    <name type="common">Garden rocket</name>
    <name type="synonym">Eruca sativa</name>
    <dbReference type="NCBI Taxonomy" id="29727"/>
    <lineage>
        <taxon>Eukaryota</taxon>
        <taxon>Viridiplantae</taxon>
        <taxon>Streptophyta</taxon>
        <taxon>Embryophyta</taxon>
        <taxon>Tracheophyta</taxon>
        <taxon>Spermatophyta</taxon>
        <taxon>Magnoliopsida</taxon>
        <taxon>eudicotyledons</taxon>
        <taxon>Gunneridae</taxon>
        <taxon>Pentapetalae</taxon>
        <taxon>rosids</taxon>
        <taxon>malvids</taxon>
        <taxon>Brassicales</taxon>
        <taxon>Brassicaceae</taxon>
        <taxon>Brassiceae</taxon>
        <taxon>Eruca</taxon>
    </lineage>
</organism>
<dbReference type="PANTHER" id="PTHR31672:SF9">
    <property type="entry name" value="F-BOX DOMAIN-CONTAINING PROTEIN"/>
    <property type="match status" value="1"/>
</dbReference>
<gene>
    <name evidence="2" type="ORF">ERUC_LOCUS970</name>
</gene>
<evidence type="ECO:0000259" key="1">
    <source>
        <dbReference type="SMART" id="SM00256"/>
    </source>
</evidence>
<dbReference type="Proteomes" id="UP001642260">
    <property type="component" value="Unassembled WGS sequence"/>
</dbReference>
<sequence length="427" mass="48957">MAMETQTTHHLLEVLQTEILARLPLKTIFRFKSVCKTWKSTIETVYFRRLFLSLHKNSSSSWSLLDGPYELIGFHGCKTWDLPNSPASLIPPPFKRYHTHDFDYVVSSGGLVLIRDGSDNAYCYVGNPVSQEWVKIPPPPSDPTGDGSCAVCLVTRLDEDGVVLSFIVVRLDTVLVLSTENHFGAFMYSSETGIWTSKVARCPYYISNMFDINLNGTIYYTSLTLPGVVVAHDFYSESEQFRAVQLPDYPDYNKDYKRTLSISGGFVMYVRTLARYKETVLKIWRLNNDDDTWHLLWEVGFLVSGNYVPMAMHPFDIGTVYIWSQRYHHLVSCNLRKGDFTVLGDASNNGHQDCFIDHSLCKKRVDKIWLPKLSSNLYFNFNVCISFCSFVVPRWMEPVPRPPKAEMIDTTSLLSYATANLYKHMRQ</sequence>
<evidence type="ECO:0000313" key="3">
    <source>
        <dbReference type="Proteomes" id="UP001642260"/>
    </source>
</evidence>
<dbReference type="InterPro" id="IPR056592">
    <property type="entry name" value="Beta-prop_At3g26010-like"/>
</dbReference>
<reference evidence="2 3" key="1">
    <citation type="submission" date="2022-03" db="EMBL/GenBank/DDBJ databases">
        <authorList>
            <person name="Macdonald S."/>
            <person name="Ahmed S."/>
            <person name="Newling K."/>
        </authorList>
    </citation>
    <scope>NUCLEOTIDE SEQUENCE [LARGE SCALE GENOMIC DNA]</scope>
</reference>